<keyword evidence="4" id="KW-1185">Reference proteome</keyword>
<proteinExistence type="predicted"/>
<name>A0A1I7MN96_9MICC</name>
<dbReference type="EMBL" id="FPCG01000007">
    <property type="protein sequence ID" value="SFV23395.1"/>
    <property type="molecule type" value="Genomic_DNA"/>
</dbReference>
<evidence type="ECO:0000256" key="2">
    <source>
        <dbReference type="SAM" id="Phobius"/>
    </source>
</evidence>
<feature type="compositionally biased region" description="Polar residues" evidence="1">
    <location>
        <begin position="31"/>
        <end position="50"/>
    </location>
</feature>
<feature type="transmembrane region" description="Helical" evidence="2">
    <location>
        <begin position="368"/>
        <end position="388"/>
    </location>
</feature>
<dbReference type="STRING" id="574650.SAMN04487966_10755"/>
<gene>
    <name evidence="3" type="ORF">SAMN04487966_10755</name>
</gene>
<organism evidence="3 4">
    <name type="scientific">Micrococcus terreus</name>
    <dbReference type="NCBI Taxonomy" id="574650"/>
    <lineage>
        <taxon>Bacteria</taxon>
        <taxon>Bacillati</taxon>
        <taxon>Actinomycetota</taxon>
        <taxon>Actinomycetes</taxon>
        <taxon>Micrococcales</taxon>
        <taxon>Micrococcaceae</taxon>
        <taxon>Micrococcus</taxon>
    </lineage>
</organism>
<keyword evidence="2" id="KW-1133">Transmembrane helix</keyword>
<dbReference type="InterPro" id="IPR016174">
    <property type="entry name" value="Di-haem_cyt_TM"/>
</dbReference>
<feature type="compositionally biased region" description="Low complexity" evidence="1">
    <location>
        <begin position="68"/>
        <end position="83"/>
    </location>
</feature>
<feature type="compositionally biased region" description="Low complexity" evidence="1">
    <location>
        <begin position="97"/>
        <end position="125"/>
    </location>
</feature>
<keyword evidence="2" id="KW-0472">Membrane</keyword>
<feature type="transmembrane region" description="Helical" evidence="2">
    <location>
        <begin position="427"/>
        <end position="450"/>
    </location>
</feature>
<feature type="transmembrane region" description="Helical" evidence="2">
    <location>
        <begin position="489"/>
        <end position="511"/>
    </location>
</feature>
<dbReference type="SUPFAM" id="SSF81342">
    <property type="entry name" value="Transmembrane di-heme cytochromes"/>
    <property type="match status" value="1"/>
</dbReference>
<feature type="transmembrane region" description="Helical" evidence="2">
    <location>
        <begin position="573"/>
        <end position="592"/>
    </location>
</feature>
<feature type="compositionally biased region" description="Low complexity" evidence="1">
    <location>
        <begin position="177"/>
        <end position="227"/>
    </location>
</feature>
<dbReference type="Gene3D" id="1.20.950.20">
    <property type="entry name" value="Transmembrane di-heme cytochromes, Chain C"/>
    <property type="match status" value="1"/>
</dbReference>
<feature type="transmembrane region" description="Helical" evidence="2">
    <location>
        <begin position="317"/>
        <end position="338"/>
    </location>
</feature>
<reference evidence="3 4" key="1">
    <citation type="submission" date="2016-10" db="EMBL/GenBank/DDBJ databases">
        <authorList>
            <person name="de Groot N.N."/>
        </authorList>
    </citation>
    <scope>NUCLEOTIDE SEQUENCE [LARGE SCALE GENOMIC DNA]</scope>
    <source>
        <strain evidence="3 4">CGMCC 1.7054</strain>
    </source>
</reference>
<evidence type="ECO:0000313" key="3">
    <source>
        <dbReference type="EMBL" id="SFV23395.1"/>
    </source>
</evidence>
<dbReference type="GO" id="GO:0016020">
    <property type="term" value="C:membrane"/>
    <property type="evidence" value="ECO:0007669"/>
    <property type="project" value="InterPro"/>
</dbReference>
<protein>
    <submittedName>
        <fullName evidence="3">Cytochrome b/b6/petB</fullName>
    </submittedName>
</protein>
<sequence>MAKQRMAGYTPLRGAPQAPEQESDTLAHQARPQQVPTTATHLPQEGSATASAPVETTMDSAAPVESSTTAETAPAAAAAPAAPVQKQRMAGYTPLRGGTSAPSTPGTAAAAPAPAAEQSTTTAPAVQAATEGTAARQEASSDPAPVATQAPPAPAQAAPSAPAVQKQRMAGYTPLRTQQAPATAATAQTTAPAAQSVPPAAMDSTSAAEQSSPAAAPASDQAAPAPAKQRMGGQPRRMGAPAAPSAAQASAPAAAAGSADTASSAPVAVPSPSEQEQEQAPAAPKPAAAAVQKPVAAAGGVETEPEEKVPWPLWKRAVVGVGVAVLAALVMVLLARWARTMPGVQEFIATYDGHAPQPQGTPEGIPAWLGWQHFLNMFFIVLIVRTGLQVRMEKRPPGYWKPKQGGFFSPKGNTVKKVSLSQWLHQVLDVAWVANGAVFIVLLAITGHWARIVPTSWEIFPHIGSVAIQYASLDWPTENGWIHYNALQVMAYFITVYIAAPLAILTGLRMSTWWPQKATGLNRVFPIEAARALHFPVMLYFVGFTLVHVFLVFFTGALRNLNHMYTSRDVTDWWGLIIFLGSVAVIAAAWFLTRPVFTAPLAQKTGTVTKN</sequence>
<dbReference type="RefSeq" id="WP_281247573.1">
    <property type="nucleotide sequence ID" value="NZ_FPCG01000007.1"/>
</dbReference>
<dbReference type="AlphaFoldDB" id="A0A1I7MN96"/>
<evidence type="ECO:0000256" key="1">
    <source>
        <dbReference type="SAM" id="MobiDB-lite"/>
    </source>
</evidence>
<feature type="region of interest" description="Disordered" evidence="1">
    <location>
        <begin position="1"/>
        <end position="307"/>
    </location>
</feature>
<feature type="transmembrane region" description="Helical" evidence="2">
    <location>
        <begin position="532"/>
        <end position="553"/>
    </location>
</feature>
<keyword evidence="2" id="KW-0812">Transmembrane</keyword>
<evidence type="ECO:0000313" key="4">
    <source>
        <dbReference type="Proteomes" id="UP000198881"/>
    </source>
</evidence>
<accession>A0A1I7MN96</accession>
<feature type="compositionally biased region" description="Low complexity" evidence="1">
    <location>
        <begin position="143"/>
        <end position="165"/>
    </location>
</feature>
<dbReference type="GO" id="GO:0022904">
    <property type="term" value="P:respiratory electron transport chain"/>
    <property type="evidence" value="ECO:0007669"/>
    <property type="project" value="InterPro"/>
</dbReference>
<feature type="compositionally biased region" description="Low complexity" evidence="1">
    <location>
        <begin position="240"/>
        <end position="298"/>
    </location>
</feature>
<dbReference type="Proteomes" id="UP000198881">
    <property type="component" value="Unassembled WGS sequence"/>
</dbReference>